<evidence type="ECO:0000259" key="2">
    <source>
        <dbReference type="PROSITE" id="PS50263"/>
    </source>
</evidence>
<dbReference type="Gene3D" id="3.60.110.10">
    <property type="entry name" value="Carbon-nitrogen hydrolase"/>
    <property type="match status" value="1"/>
</dbReference>
<dbReference type="InterPro" id="IPR045254">
    <property type="entry name" value="Nit1/2_C-N_Hydrolase"/>
</dbReference>
<keyword evidence="4" id="KW-1185">Reference proteome</keyword>
<keyword evidence="1 3" id="KW-0378">Hydrolase</keyword>
<evidence type="ECO:0000256" key="1">
    <source>
        <dbReference type="ARBA" id="ARBA00022801"/>
    </source>
</evidence>
<gene>
    <name evidence="3" type="ORF">DRB17_15460</name>
</gene>
<sequence>MTSGREIAPNLEAAEAYIREASKAGADFVLTPENTPILEPRHDRLKAAVPGEDGHPALETFARLARELDIWLLLGSTAVQAEGDERLANRSYLFAPDGSVKARYDKIHMFDVNVPDGQTYRESATFRPGEQAVLTELPWGGLGMTICYDVRFAALYRQLAQAGASIITVPAAFTQFTGQAHWHTLLRARAIETGCFVLAPAQCGEHAEERRTYGHSLVVAPWGEVLADGGEAPGVTLAELDTARIDDARAWVPALQHDRGFTAPQPLKQREPEEA</sequence>
<dbReference type="InterPro" id="IPR003010">
    <property type="entry name" value="C-N_Hydrolase"/>
</dbReference>
<organism evidence="3 4">
    <name type="scientific">Ferruginivarius sediminum</name>
    <dbReference type="NCBI Taxonomy" id="2661937"/>
    <lineage>
        <taxon>Bacteria</taxon>
        <taxon>Pseudomonadati</taxon>
        <taxon>Pseudomonadota</taxon>
        <taxon>Alphaproteobacteria</taxon>
        <taxon>Rhodospirillales</taxon>
        <taxon>Rhodospirillaceae</taxon>
        <taxon>Ferruginivarius</taxon>
    </lineage>
</organism>
<dbReference type="PANTHER" id="PTHR23088:SF27">
    <property type="entry name" value="DEAMINATED GLUTATHIONE AMIDASE"/>
    <property type="match status" value="1"/>
</dbReference>
<dbReference type="Proteomes" id="UP000253941">
    <property type="component" value="Unassembled WGS sequence"/>
</dbReference>
<dbReference type="PROSITE" id="PS50263">
    <property type="entry name" value="CN_HYDROLASE"/>
    <property type="match status" value="1"/>
</dbReference>
<protein>
    <submittedName>
        <fullName evidence="3">Carbon-nitrogen hydrolase family protein</fullName>
    </submittedName>
</protein>
<dbReference type="GO" id="GO:0016811">
    <property type="term" value="F:hydrolase activity, acting on carbon-nitrogen (but not peptide) bonds, in linear amides"/>
    <property type="evidence" value="ECO:0007669"/>
    <property type="project" value="InterPro"/>
</dbReference>
<reference evidence="3 4" key="1">
    <citation type="submission" date="2018-07" db="EMBL/GenBank/DDBJ databases">
        <title>Venubactetium sediminum gen. nov., sp. nov., isolated from a marine solar saltern.</title>
        <authorList>
            <person name="Wang S."/>
        </authorList>
    </citation>
    <scope>NUCLEOTIDE SEQUENCE [LARGE SCALE GENOMIC DNA]</scope>
    <source>
        <strain evidence="3 4">WD2A32</strain>
    </source>
</reference>
<evidence type="ECO:0000313" key="4">
    <source>
        <dbReference type="Proteomes" id="UP000253941"/>
    </source>
</evidence>
<dbReference type="EMBL" id="QPMH01000017">
    <property type="protein sequence ID" value="RDD60997.1"/>
    <property type="molecule type" value="Genomic_DNA"/>
</dbReference>
<dbReference type="SUPFAM" id="SSF56317">
    <property type="entry name" value="Carbon-nitrogen hydrolase"/>
    <property type="match status" value="1"/>
</dbReference>
<feature type="domain" description="CN hydrolase" evidence="2">
    <location>
        <begin position="1"/>
        <end position="242"/>
    </location>
</feature>
<dbReference type="InterPro" id="IPR036526">
    <property type="entry name" value="C-N_Hydrolase_sf"/>
</dbReference>
<evidence type="ECO:0000313" key="3">
    <source>
        <dbReference type="EMBL" id="RDD60997.1"/>
    </source>
</evidence>
<dbReference type="Pfam" id="PF00795">
    <property type="entry name" value="CN_hydrolase"/>
    <property type="match status" value="1"/>
</dbReference>
<proteinExistence type="predicted"/>
<dbReference type="CDD" id="cd07572">
    <property type="entry name" value="nit"/>
    <property type="match status" value="1"/>
</dbReference>
<accession>A0A369T9Z5</accession>
<dbReference type="PANTHER" id="PTHR23088">
    <property type="entry name" value="NITRILASE-RELATED"/>
    <property type="match status" value="1"/>
</dbReference>
<name>A0A369T9Z5_9PROT</name>
<dbReference type="AlphaFoldDB" id="A0A369T9Z5"/>
<comment type="caution">
    <text evidence="3">The sequence shown here is derived from an EMBL/GenBank/DDBJ whole genome shotgun (WGS) entry which is preliminary data.</text>
</comment>